<accession>A0A402BHJ9</accession>
<evidence type="ECO:0000313" key="3">
    <source>
        <dbReference type="EMBL" id="GCE30799.1"/>
    </source>
</evidence>
<dbReference type="GO" id="GO:0016787">
    <property type="term" value="F:hydrolase activity"/>
    <property type="evidence" value="ECO:0007669"/>
    <property type="project" value="UniProtKB-KW"/>
</dbReference>
<dbReference type="AlphaFoldDB" id="A0A402BHJ9"/>
<reference evidence="4" key="1">
    <citation type="submission" date="2018-12" db="EMBL/GenBank/DDBJ databases">
        <title>Tengunoibacter tsumagoiensis gen. nov., sp. nov., Dictyobacter kobayashii sp. nov., D. alpinus sp. nov., and D. joshuensis sp. nov. and description of Dictyobacteraceae fam. nov. within the order Ktedonobacterales isolated from Tengu-no-mugimeshi.</title>
        <authorList>
            <person name="Wang C.M."/>
            <person name="Zheng Y."/>
            <person name="Sakai Y."/>
            <person name="Toyoda A."/>
            <person name="Minakuchi Y."/>
            <person name="Abe K."/>
            <person name="Yokota A."/>
            <person name="Yabe S."/>
        </authorList>
    </citation>
    <scope>NUCLEOTIDE SEQUENCE [LARGE SCALE GENOMIC DNA]</scope>
    <source>
        <strain evidence="4">Uno16</strain>
    </source>
</reference>
<dbReference type="Proteomes" id="UP000287171">
    <property type="component" value="Unassembled WGS sequence"/>
</dbReference>
<dbReference type="Gene3D" id="3.40.50.1820">
    <property type="entry name" value="alpha/beta hydrolase"/>
    <property type="match status" value="1"/>
</dbReference>
<feature type="domain" description="BD-FAE-like" evidence="2">
    <location>
        <begin position="27"/>
        <end position="225"/>
    </location>
</feature>
<dbReference type="RefSeq" id="WP_126630841.1">
    <property type="nucleotide sequence ID" value="NZ_BIFT01000002.1"/>
</dbReference>
<organism evidence="3 4">
    <name type="scientific">Dictyobacter alpinus</name>
    <dbReference type="NCBI Taxonomy" id="2014873"/>
    <lineage>
        <taxon>Bacteria</taxon>
        <taxon>Bacillati</taxon>
        <taxon>Chloroflexota</taxon>
        <taxon>Ktedonobacteria</taxon>
        <taxon>Ktedonobacterales</taxon>
        <taxon>Dictyobacteraceae</taxon>
        <taxon>Dictyobacter</taxon>
    </lineage>
</organism>
<comment type="caution">
    <text evidence="3">The sequence shown here is derived from an EMBL/GenBank/DDBJ whole genome shotgun (WGS) entry which is preliminary data.</text>
</comment>
<dbReference type="InterPro" id="IPR050300">
    <property type="entry name" value="GDXG_lipolytic_enzyme"/>
</dbReference>
<dbReference type="InterPro" id="IPR049492">
    <property type="entry name" value="BD-FAE-like_dom"/>
</dbReference>
<keyword evidence="4" id="KW-1185">Reference proteome</keyword>
<evidence type="ECO:0000256" key="1">
    <source>
        <dbReference type="ARBA" id="ARBA00022801"/>
    </source>
</evidence>
<proteinExistence type="predicted"/>
<name>A0A402BHJ9_9CHLR</name>
<dbReference type="Pfam" id="PF20434">
    <property type="entry name" value="BD-FAE"/>
    <property type="match status" value="1"/>
</dbReference>
<dbReference type="OrthoDB" id="179999at2"/>
<dbReference type="PANTHER" id="PTHR48081">
    <property type="entry name" value="AB HYDROLASE SUPERFAMILY PROTEIN C4A8.06C"/>
    <property type="match status" value="1"/>
</dbReference>
<evidence type="ECO:0000313" key="4">
    <source>
        <dbReference type="Proteomes" id="UP000287171"/>
    </source>
</evidence>
<evidence type="ECO:0000259" key="2">
    <source>
        <dbReference type="Pfam" id="PF20434"/>
    </source>
</evidence>
<gene>
    <name evidence="3" type="ORF">KDA_62830</name>
</gene>
<keyword evidence="1" id="KW-0378">Hydrolase</keyword>
<protein>
    <recommendedName>
        <fullName evidence="2">BD-FAE-like domain-containing protein</fullName>
    </recommendedName>
</protein>
<sequence length="269" mass="29555">MHTSSSPQKTPFRKLAYGGNRYQYGELYVPAGSGPHPVVILIHGGFWRKAYDLTLMQGLAQQLITQQIAVWNIEYRRVGNTGGAWPETLLDVARAADYLRSMAPHYQLDLQRVITVGHSAGGHLAFWLAARQRLPQKSQLRILNDPLPLVGAISQAGVVDLEHADKLHLGNDAAQELLGGSFADQLERYKLASPAALLPLDIPQVLVHGTADDRVPLVISQAYQQKAQAAGDDVTLIELPGADHFILIDPASEAWQQTLVEIKRLLMLV</sequence>
<dbReference type="SUPFAM" id="SSF53474">
    <property type="entry name" value="alpha/beta-Hydrolases"/>
    <property type="match status" value="1"/>
</dbReference>
<dbReference type="EMBL" id="BIFT01000002">
    <property type="protein sequence ID" value="GCE30799.1"/>
    <property type="molecule type" value="Genomic_DNA"/>
</dbReference>
<dbReference type="InterPro" id="IPR029058">
    <property type="entry name" value="AB_hydrolase_fold"/>
</dbReference>